<dbReference type="EMBL" id="CADCUN010000165">
    <property type="protein sequence ID" value="CAA9390781.1"/>
    <property type="molecule type" value="Genomic_DNA"/>
</dbReference>
<evidence type="ECO:0000256" key="6">
    <source>
        <dbReference type="SAM" id="Phobius"/>
    </source>
</evidence>
<reference evidence="7" key="1">
    <citation type="submission" date="2020-02" db="EMBL/GenBank/DDBJ databases">
        <authorList>
            <person name="Meier V. D."/>
        </authorList>
    </citation>
    <scope>NUCLEOTIDE SEQUENCE</scope>
    <source>
        <strain evidence="7">AVDCRST_MAG60</strain>
    </source>
</reference>
<feature type="transmembrane region" description="Helical" evidence="6">
    <location>
        <begin position="353"/>
        <end position="371"/>
    </location>
</feature>
<evidence type="ECO:0000256" key="2">
    <source>
        <dbReference type="ARBA" id="ARBA00022475"/>
    </source>
</evidence>
<comment type="subcellular location">
    <subcellularLocation>
        <location evidence="1">Cell membrane</location>
        <topology evidence="1">Multi-pass membrane protein</topology>
    </subcellularLocation>
</comment>
<feature type="transmembrane region" description="Helical" evidence="6">
    <location>
        <begin position="144"/>
        <end position="167"/>
    </location>
</feature>
<proteinExistence type="predicted"/>
<keyword evidence="4 6" id="KW-1133">Transmembrane helix</keyword>
<gene>
    <name evidence="7" type="ORF">AVDCRST_MAG60-1522</name>
</gene>
<feature type="transmembrane region" description="Helical" evidence="6">
    <location>
        <begin position="113"/>
        <end position="137"/>
    </location>
</feature>
<evidence type="ECO:0000256" key="3">
    <source>
        <dbReference type="ARBA" id="ARBA00022692"/>
    </source>
</evidence>
<name>A0A6J4NKL1_9ACTN</name>
<feature type="transmembrane region" description="Helical" evidence="6">
    <location>
        <begin position="222"/>
        <end position="242"/>
    </location>
</feature>
<keyword evidence="3 6" id="KW-0812">Transmembrane</keyword>
<evidence type="ECO:0000313" key="7">
    <source>
        <dbReference type="EMBL" id="CAA9390781.1"/>
    </source>
</evidence>
<feature type="transmembrane region" description="Helical" evidence="6">
    <location>
        <begin position="377"/>
        <end position="400"/>
    </location>
</feature>
<dbReference type="AlphaFoldDB" id="A0A6J4NKL1"/>
<protein>
    <submittedName>
        <fullName evidence="7">Capsular polysaccharide biosynthesis protein</fullName>
    </submittedName>
</protein>
<feature type="transmembrane region" description="Helical" evidence="6">
    <location>
        <begin position="12"/>
        <end position="33"/>
    </location>
</feature>
<keyword evidence="2" id="KW-1003">Cell membrane</keyword>
<feature type="transmembrane region" description="Helical" evidence="6">
    <location>
        <begin position="248"/>
        <end position="271"/>
    </location>
</feature>
<dbReference type="PANTHER" id="PTHR30250">
    <property type="entry name" value="PST FAMILY PREDICTED COLANIC ACID TRANSPORTER"/>
    <property type="match status" value="1"/>
</dbReference>
<evidence type="ECO:0000256" key="5">
    <source>
        <dbReference type="ARBA" id="ARBA00023136"/>
    </source>
</evidence>
<evidence type="ECO:0000256" key="1">
    <source>
        <dbReference type="ARBA" id="ARBA00004651"/>
    </source>
</evidence>
<keyword evidence="5 6" id="KW-0472">Membrane</keyword>
<dbReference type="GO" id="GO:0005886">
    <property type="term" value="C:plasma membrane"/>
    <property type="evidence" value="ECO:0007669"/>
    <property type="project" value="UniProtKB-SubCell"/>
</dbReference>
<dbReference type="InterPro" id="IPR050833">
    <property type="entry name" value="Poly_Biosynth_Transport"/>
</dbReference>
<feature type="transmembrane region" description="Helical" evidence="6">
    <location>
        <begin position="45"/>
        <end position="66"/>
    </location>
</feature>
<feature type="transmembrane region" description="Helical" evidence="6">
    <location>
        <begin position="283"/>
        <end position="305"/>
    </location>
</feature>
<sequence>MRDTLLRVARSSSGIAVSMGIMNVATYGFVLLASPLLGTEGYGTVAASINVLLVISVGALGLQATAARRISAEPQHVAQIEQSIMRVTYRAAAALGLVLLALSPVIQRVLDRAPLSIALIIAITTVPITIAGGLAGILQGERRWAALGVLYIAAGVPRLVIGGAFVAWRPTEFWALVGVAISFWAPVLVGLWALRHERRATTPSAAHTGTSMLKESVANGQALFAFFALSSVDIIVAVNVLSDHEAGLYAGGLILTKAMLFLPQFVVIVAFPSMATGSERRRALVISLSLVAALGAAGALAAWLLSSIAIRFIGGANYVEVESRLWVFAILGTLLSMIQLLVYSVLARQSTRSVFVVWVALVLLIGFGLTADSVLGLVTTVVLIDVALLVVLLVMSAWFLREGAVAPEDSAVEAFRQ</sequence>
<feature type="transmembrane region" description="Helical" evidence="6">
    <location>
        <begin position="173"/>
        <end position="194"/>
    </location>
</feature>
<organism evidence="7">
    <name type="scientific">uncultured Nocardioides sp</name>
    <dbReference type="NCBI Taxonomy" id="198441"/>
    <lineage>
        <taxon>Bacteria</taxon>
        <taxon>Bacillati</taxon>
        <taxon>Actinomycetota</taxon>
        <taxon>Actinomycetes</taxon>
        <taxon>Propionibacteriales</taxon>
        <taxon>Nocardioidaceae</taxon>
        <taxon>Nocardioides</taxon>
        <taxon>environmental samples</taxon>
    </lineage>
</organism>
<feature type="transmembrane region" description="Helical" evidence="6">
    <location>
        <begin position="325"/>
        <end position="346"/>
    </location>
</feature>
<dbReference type="PANTHER" id="PTHR30250:SF11">
    <property type="entry name" value="O-ANTIGEN TRANSPORTER-RELATED"/>
    <property type="match status" value="1"/>
</dbReference>
<evidence type="ECO:0000256" key="4">
    <source>
        <dbReference type="ARBA" id="ARBA00022989"/>
    </source>
</evidence>
<accession>A0A6J4NKL1</accession>
<feature type="transmembrane region" description="Helical" evidence="6">
    <location>
        <begin position="87"/>
        <end position="107"/>
    </location>
</feature>